<evidence type="ECO:0000256" key="14">
    <source>
        <dbReference type="RuleBase" id="RU000591"/>
    </source>
</evidence>
<evidence type="ECO:0000256" key="10">
    <source>
        <dbReference type="PIRNR" id="PIRNR001174"/>
    </source>
</evidence>
<dbReference type="EC" id="3.4.21.53" evidence="9 10"/>
<dbReference type="InterPro" id="IPR003593">
    <property type="entry name" value="AAA+_ATPase"/>
</dbReference>
<dbReference type="GO" id="GO:0006515">
    <property type="term" value="P:protein quality control for misfolded or incompletely synthesized proteins"/>
    <property type="evidence" value="ECO:0007669"/>
    <property type="project" value="UniProtKB-UniRule"/>
</dbReference>
<comment type="induction">
    <text evidence="9">By heat shock.</text>
</comment>
<dbReference type="Pfam" id="PF05362">
    <property type="entry name" value="Lon_C"/>
    <property type="match status" value="1"/>
</dbReference>
<dbReference type="InterPro" id="IPR003959">
    <property type="entry name" value="ATPase_AAA_core"/>
</dbReference>
<dbReference type="FunFam" id="3.40.50.300:FF:000382">
    <property type="entry name" value="Lon protease homolog 2, peroxisomal"/>
    <property type="match status" value="1"/>
</dbReference>
<dbReference type="Gene3D" id="1.20.5.5270">
    <property type="match status" value="1"/>
</dbReference>
<keyword evidence="4 9" id="KW-0547">Nucleotide-binding</keyword>
<dbReference type="SUPFAM" id="SSF54211">
    <property type="entry name" value="Ribosomal protein S5 domain 2-like"/>
    <property type="match status" value="1"/>
</dbReference>
<comment type="catalytic activity">
    <reaction evidence="9 10 13">
        <text>Hydrolysis of proteins in presence of ATP.</text>
        <dbReference type="EC" id="3.4.21.53"/>
    </reaction>
</comment>
<evidence type="ECO:0000256" key="9">
    <source>
        <dbReference type="HAMAP-Rule" id="MF_01973"/>
    </source>
</evidence>
<keyword evidence="7 9" id="KW-0067">ATP-binding</keyword>
<dbReference type="KEGG" id="msea:METESE_38380"/>
<comment type="subunit">
    <text evidence="9 10">Homohexamer. Organized in a ring with a central cavity.</text>
</comment>
<proteinExistence type="evidence at transcript level"/>
<dbReference type="GO" id="GO:0004176">
    <property type="term" value="F:ATP-dependent peptidase activity"/>
    <property type="evidence" value="ECO:0007669"/>
    <property type="project" value="UniProtKB-UniRule"/>
</dbReference>
<dbReference type="PROSITE" id="PS51786">
    <property type="entry name" value="LON_PROTEOLYTIC"/>
    <property type="match status" value="1"/>
</dbReference>
<protein>
    <recommendedName>
        <fullName evidence="9 10">Lon protease</fullName>
        <ecNumber evidence="9 10">3.4.21.53</ecNumber>
    </recommendedName>
    <alternativeName>
        <fullName evidence="9">ATP-dependent protease La</fullName>
    </alternativeName>
</protein>
<dbReference type="InterPro" id="IPR003111">
    <property type="entry name" value="Lon_prtase_N"/>
</dbReference>
<evidence type="ECO:0000256" key="5">
    <source>
        <dbReference type="ARBA" id="ARBA00022801"/>
    </source>
</evidence>
<dbReference type="SUPFAM" id="SSF88697">
    <property type="entry name" value="PUA domain-like"/>
    <property type="match status" value="1"/>
</dbReference>
<evidence type="ECO:0000259" key="16">
    <source>
        <dbReference type="PROSITE" id="PS51787"/>
    </source>
</evidence>
<dbReference type="RefSeq" id="WP_243332375.1">
    <property type="nucleotide sequence ID" value="NZ_AP027081.1"/>
</dbReference>
<dbReference type="NCBIfam" id="TIGR00763">
    <property type="entry name" value="lon"/>
    <property type="match status" value="1"/>
</dbReference>
<dbReference type="InterPro" id="IPR014721">
    <property type="entry name" value="Ribsml_uS5_D2-typ_fold_subgr"/>
</dbReference>
<dbReference type="AlphaFoldDB" id="A0AA48H0A8"/>
<dbReference type="GO" id="GO:0043565">
    <property type="term" value="F:sequence-specific DNA binding"/>
    <property type="evidence" value="ECO:0007669"/>
    <property type="project" value="UniProtKB-UniRule"/>
</dbReference>
<comment type="function">
    <text evidence="9">ATP-dependent serine protease that mediates the selective degradation of mutant and abnormal proteins as well as certain short-lived regulatory proteins. Required for cellular homeostasis and for survival from DNA damage and developmental changes induced by stress. Degrades polypeptides processively to yield small peptide fragments that are 5 to 10 amino acids long. Binds to DNA in a double-stranded, site-specific manner.</text>
</comment>
<dbReference type="GO" id="GO:0034605">
    <property type="term" value="P:cellular response to heat"/>
    <property type="evidence" value="ECO:0007669"/>
    <property type="project" value="UniProtKB-UniRule"/>
</dbReference>
<dbReference type="Pfam" id="PF00004">
    <property type="entry name" value="AAA"/>
    <property type="match status" value="1"/>
</dbReference>
<reference evidence="17" key="1">
    <citation type="journal article" date="2023" name="Int. J. Syst. Evol. Microbiol.">
        <title>Mesoterricola silvestris gen. nov., sp. nov., Mesoterricola sediminis sp. nov., Geothrix oryzae sp. nov., Geothrix edaphica sp. nov., Geothrix rubra sp. nov., and Geothrix limicola sp. nov., six novel members of Acidobacteriota isolated from soils.</title>
        <authorList>
            <person name="Itoh H."/>
            <person name="Sugisawa Y."/>
            <person name="Mise K."/>
            <person name="Xu Z."/>
            <person name="Kuniyasu M."/>
            <person name="Ushijima N."/>
            <person name="Kawano K."/>
            <person name="Kobayashi E."/>
            <person name="Shiratori Y."/>
            <person name="Masuda Y."/>
            <person name="Senoo K."/>
        </authorList>
    </citation>
    <scope>NUCLEOTIDE SEQUENCE</scope>
    <source>
        <strain evidence="17">W786</strain>
    </source>
</reference>
<gene>
    <name evidence="17" type="primary">lon-3</name>
    <name evidence="9" type="synonym">lon</name>
    <name evidence="17" type="ORF">METESE_38380</name>
</gene>
<dbReference type="SUPFAM" id="SSF52540">
    <property type="entry name" value="P-loop containing nucleoside triphosphate hydrolases"/>
    <property type="match status" value="1"/>
</dbReference>
<keyword evidence="18" id="KW-1185">Reference proteome</keyword>
<dbReference type="InterPro" id="IPR027543">
    <property type="entry name" value="Lon_bac"/>
</dbReference>
<evidence type="ECO:0000259" key="15">
    <source>
        <dbReference type="PROSITE" id="PS51786"/>
    </source>
</evidence>
<evidence type="ECO:0000256" key="4">
    <source>
        <dbReference type="ARBA" id="ARBA00022741"/>
    </source>
</evidence>
<dbReference type="InterPro" id="IPR046336">
    <property type="entry name" value="Lon_prtase_N_sf"/>
</dbReference>
<dbReference type="InterPro" id="IPR015947">
    <property type="entry name" value="PUA-like_sf"/>
</dbReference>
<feature type="binding site" evidence="9 12">
    <location>
        <begin position="368"/>
        <end position="375"/>
    </location>
    <ligand>
        <name>ATP</name>
        <dbReference type="ChEBI" id="CHEBI:30616"/>
    </ligand>
</feature>
<sequence>MAEEIQAPQVIDESPKIPDVLPVLPLRDVVVYPYVILPLSVSREKSLKAVDTALVENRMILLLSQRQVEMDDPGPEDLYKVGTAALIMRVLKLPDGRVRALVQGLQRVRVEYFTETATQFKAKVEIMAEAEVVERNIEIDALMRSVKQTLEKAVALGKNLPQEVLVIAANLDSPARLADMVASNLDLKPPQMQEVLEIANPVQRLKRVNELLMREIDLLEVQQKITMEARGEMDKSQREYYLRQQLKAIQQELGEGSELAEEIQAFRDKIAKMKVPEEPLTEIDRNLKKLERMHPDSSETAVTRTYLEWMTEMPWGTRTEDNLDLKEAKRVLDEDHFGLDKIKDRLVEYLAVRKLNPEHKGTILCFVGPPGTGKTSLGRSVARALGRKFSRISLGGVHDESEIRGHRRTYVGAMPGRIIQALHQVKSMNPVIMLDEVDKIGRDMRGDPSAALLEVLDPEQNHTFRDHYMNVPIDLSEVLFLTNANELDPIQPAFRDRMEIIHLSSYTLEEKVGIAERHLIPRQLQKNGITEKQLSFTQKGLQAIVTGYTRESGLRQLEREIGSVCRKVARRVAEGEQAGRMVLSEKNVHELLGPVKILQDERLKAPRVGVVTGLAWTSTGGDVLFVEALKMPGKGGLTLTGQLGDVMKESAQAALSYIRSRGEAFEIDAEVFQKNDLHIHFPEGAIPKDGPSAGLAIATVLLSVLKGVPIKNTFAMTGEIDLRGEALAIGGLKEKSLAALRMGVREIIIPFANQKDLEEIAPEVRKKLRFHPVKHVEEVFEMVLEGWVRPGSARKPRARRTQA</sequence>
<feature type="domain" description="Lon proteolytic" evidence="15">
    <location>
        <begin position="605"/>
        <end position="786"/>
    </location>
</feature>
<dbReference type="InterPro" id="IPR004815">
    <property type="entry name" value="Lon_bac/euk-typ"/>
</dbReference>
<dbReference type="GO" id="GO:0016887">
    <property type="term" value="F:ATP hydrolysis activity"/>
    <property type="evidence" value="ECO:0007669"/>
    <property type="project" value="UniProtKB-UniRule"/>
</dbReference>
<evidence type="ECO:0000256" key="11">
    <source>
        <dbReference type="PIRSR" id="PIRSR001174-1"/>
    </source>
</evidence>
<keyword evidence="8 9" id="KW-0346">Stress response</keyword>
<evidence type="ECO:0000256" key="13">
    <source>
        <dbReference type="PROSITE-ProRule" id="PRU01122"/>
    </source>
</evidence>
<keyword evidence="6 9" id="KW-0720">Serine protease</keyword>
<dbReference type="PANTHER" id="PTHR10046">
    <property type="entry name" value="ATP DEPENDENT LON PROTEASE FAMILY MEMBER"/>
    <property type="match status" value="1"/>
</dbReference>
<dbReference type="PROSITE" id="PS01046">
    <property type="entry name" value="LON_SER"/>
    <property type="match status" value="1"/>
</dbReference>
<dbReference type="PRINTS" id="PR00830">
    <property type="entry name" value="ENDOLAPTASE"/>
</dbReference>
<dbReference type="Proteomes" id="UP001228113">
    <property type="component" value="Chromosome"/>
</dbReference>
<dbReference type="GO" id="GO:0005737">
    <property type="term" value="C:cytoplasm"/>
    <property type="evidence" value="ECO:0007669"/>
    <property type="project" value="UniProtKB-SubCell"/>
</dbReference>
<dbReference type="Gene3D" id="3.40.50.300">
    <property type="entry name" value="P-loop containing nucleotide triphosphate hydrolases"/>
    <property type="match status" value="1"/>
</dbReference>
<dbReference type="InterPro" id="IPR054594">
    <property type="entry name" value="Lon_lid"/>
</dbReference>
<accession>A0AA48H0A8</accession>
<dbReference type="Pfam" id="PF02190">
    <property type="entry name" value="LON_substr_bdg"/>
    <property type="match status" value="1"/>
</dbReference>
<dbReference type="SMART" id="SM00382">
    <property type="entry name" value="AAA"/>
    <property type="match status" value="1"/>
</dbReference>
<keyword evidence="5 9" id="KW-0378">Hydrolase</keyword>
<dbReference type="PIRSF" id="PIRSF001174">
    <property type="entry name" value="Lon_proteas"/>
    <property type="match status" value="1"/>
</dbReference>
<dbReference type="HAMAP" id="MF_01973">
    <property type="entry name" value="lon_bact"/>
    <property type="match status" value="1"/>
</dbReference>
<dbReference type="InterPro" id="IPR008268">
    <property type="entry name" value="Peptidase_S16_AS"/>
</dbReference>
<dbReference type="Gene3D" id="1.10.8.60">
    <property type="match status" value="1"/>
</dbReference>
<dbReference type="GO" id="GO:0004252">
    <property type="term" value="F:serine-type endopeptidase activity"/>
    <property type="evidence" value="ECO:0007669"/>
    <property type="project" value="UniProtKB-UniRule"/>
</dbReference>
<dbReference type="Gene3D" id="3.30.230.10">
    <property type="match status" value="1"/>
</dbReference>
<organism evidence="17 18">
    <name type="scientific">Mesoterricola sediminis</name>
    <dbReference type="NCBI Taxonomy" id="2927980"/>
    <lineage>
        <taxon>Bacteria</taxon>
        <taxon>Pseudomonadati</taxon>
        <taxon>Acidobacteriota</taxon>
        <taxon>Holophagae</taxon>
        <taxon>Holophagales</taxon>
        <taxon>Holophagaceae</taxon>
        <taxon>Mesoterricola</taxon>
    </lineage>
</organism>
<feature type="active site" evidence="9 11">
    <location>
        <position position="692"/>
    </location>
</feature>
<feature type="active site" evidence="9 11">
    <location>
        <position position="735"/>
    </location>
</feature>
<dbReference type="Gene3D" id="2.30.130.40">
    <property type="entry name" value="LON domain-like"/>
    <property type="match status" value="1"/>
</dbReference>
<evidence type="ECO:0000256" key="3">
    <source>
        <dbReference type="ARBA" id="ARBA00022670"/>
    </source>
</evidence>
<comment type="similarity">
    <text evidence="9 10 13 14">Belongs to the peptidase S16 family.</text>
</comment>
<evidence type="ECO:0000256" key="1">
    <source>
        <dbReference type="ARBA" id="ARBA00004496"/>
    </source>
</evidence>
<dbReference type="InterPro" id="IPR027065">
    <property type="entry name" value="Lon_Prtase"/>
</dbReference>
<dbReference type="InterPro" id="IPR008269">
    <property type="entry name" value="Lon_proteolytic"/>
</dbReference>
<evidence type="ECO:0000256" key="7">
    <source>
        <dbReference type="ARBA" id="ARBA00022840"/>
    </source>
</evidence>
<dbReference type="SMART" id="SM00464">
    <property type="entry name" value="LON"/>
    <property type="match status" value="1"/>
</dbReference>
<feature type="domain" description="Lon N-terminal" evidence="16">
    <location>
        <begin position="21"/>
        <end position="216"/>
    </location>
</feature>
<dbReference type="InterPro" id="IPR027417">
    <property type="entry name" value="P-loop_NTPase"/>
</dbReference>
<comment type="subcellular location">
    <subcellularLocation>
        <location evidence="1 9 10">Cytoplasm</location>
    </subcellularLocation>
</comment>
<keyword evidence="2 9" id="KW-0963">Cytoplasm</keyword>
<dbReference type="CDD" id="cd19500">
    <property type="entry name" value="RecA-like_Lon"/>
    <property type="match status" value="1"/>
</dbReference>
<keyword evidence="3 9" id="KW-0645">Protease</keyword>
<dbReference type="Pfam" id="PF22667">
    <property type="entry name" value="Lon_lid"/>
    <property type="match status" value="1"/>
</dbReference>
<dbReference type="Gene3D" id="1.20.58.1480">
    <property type="match status" value="1"/>
</dbReference>
<evidence type="ECO:0000313" key="17">
    <source>
        <dbReference type="EMBL" id="BDU78880.1"/>
    </source>
</evidence>
<evidence type="ECO:0000256" key="12">
    <source>
        <dbReference type="PIRSR" id="PIRSR001174-2"/>
    </source>
</evidence>
<evidence type="ECO:0000256" key="8">
    <source>
        <dbReference type="ARBA" id="ARBA00023016"/>
    </source>
</evidence>
<evidence type="ECO:0000313" key="18">
    <source>
        <dbReference type="Proteomes" id="UP001228113"/>
    </source>
</evidence>
<name>A0AA48H0A8_9BACT</name>
<dbReference type="GO" id="GO:0005524">
    <property type="term" value="F:ATP binding"/>
    <property type="evidence" value="ECO:0007669"/>
    <property type="project" value="UniProtKB-UniRule"/>
</dbReference>
<dbReference type="PROSITE" id="PS51787">
    <property type="entry name" value="LON_N"/>
    <property type="match status" value="1"/>
</dbReference>
<dbReference type="InterPro" id="IPR020568">
    <property type="entry name" value="Ribosomal_Su5_D2-typ_SF"/>
</dbReference>
<evidence type="ECO:0000256" key="6">
    <source>
        <dbReference type="ARBA" id="ARBA00022825"/>
    </source>
</evidence>
<evidence type="ECO:0000256" key="2">
    <source>
        <dbReference type="ARBA" id="ARBA00022490"/>
    </source>
</evidence>
<dbReference type="EMBL" id="AP027081">
    <property type="protein sequence ID" value="BDU78880.1"/>
    <property type="molecule type" value="Genomic_DNA"/>
</dbReference>